<dbReference type="VEuPathDB" id="FungiDB:BCV72DRAFT_277641"/>
<dbReference type="HAMAP" id="MF_00181">
    <property type="entry name" value="Cytosol_peptidase_M17"/>
    <property type="match status" value="1"/>
</dbReference>
<dbReference type="Pfam" id="PF02789">
    <property type="entry name" value="Peptidase_M17_N"/>
    <property type="match status" value="1"/>
</dbReference>
<dbReference type="Proteomes" id="UP000242414">
    <property type="component" value="Unassembled WGS sequence"/>
</dbReference>
<dbReference type="AlphaFoldDB" id="A0A1X0QXM3"/>
<name>A0A1X0QXM3_RHIZD</name>
<dbReference type="GO" id="GO:0005737">
    <property type="term" value="C:cytoplasm"/>
    <property type="evidence" value="ECO:0007669"/>
    <property type="project" value="InterPro"/>
</dbReference>
<evidence type="ECO:0000256" key="2">
    <source>
        <dbReference type="ARBA" id="ARBA00001585"/>
    </source>
</evidence>
<dbReference type="GO" id="GO:0070006">
    <property type="term" value="F:metalloaminopeptidase activity"/>
    <property type="evidence" value="ECO:0007669"/>
    <property type="project" value="InterPro"/>
</dbReference>
<protein>
    <recommendedName>
        <fullName evidence="10">Cytosol aminopeptidase domain-containing protein</fullName>
    </recommendedName>
</protein>
<comment type="catalytic activity">
    <reaction evidence="1">
        <text>Release of an N-terminal amino acid, Xaa-|-Yaa-, in which Xaa is preferably Leu, but may be other amino acids including Pro although not Arg or Lys, and Yaa may be Pro. Amino acid amides and methyl esters are also readily hydrolyzed, but rates on arylamides are exceedingly low.</text>
        <dbReference type="EC" id="3.4.11.1"/>
    </reaction>
</comment>
<evidence type="ECO:0008006" key="10">
    <source>
        <dbReference type="Google" id="ProtNLM"/>
    </source>
</evidence>
<dbReference type="InterPro" id="IPR043472">
    <property type="entry name" value="Macro_dom-like"/>
</dbReference>
<keyword evidence="5" id="KW-0645">Protease</keyword>
<gene>
    <name evidence="9" type="ORF">BCV72DRAFT_277641</name>
</gene>
<dbReference type="InterPro" id="IPR008283">
    <property type="entry name" value="Peptidase_M17_N"/>
</dbReference>
<keyword evidence="6" id="KW-0378">Hydrolase</keyword>
<proteinExistence type="inferred from homology"/>
<evidence type="ECO:0000256" key="5">
    <source>
        <dbReference type="ARBA" id="ARBA00022670"/>
    </source>
</evidence>
<dbReference type="GO" id="GO:0006508">
    <property type="term" value="P:proteolysis"/>
    <property type="evidence" value="ECO:0007669"/>
    <property type="project" value="UniProtKB-KW"/>
</dbReference>
<dbReference type="PANTHER" id="PTHR11963:SF23">
    <property type="entry name" value="CYTOSOL AMINOPEPTIDASE"/>
    <property type="match status" value="1"/>
</dbReference>
<evidence type="ECO:0000256" key="4">
    <source>
        <dbReference type="ARBA" id="ARBA00022438"/>
    </source>
</evidence>
<reference evidence="9" key="1">
    <citation type="journal article" date="2016" name="Proc. Natl. Acad. Sci. U.S.A.">
        <title>Lipid metabolic changes in an early divergent fungus govern the establishment of a mutualistic symbiosis with endobacteria.</title>
        <authorList>
            <person name="Lastovetsky O.A."/>
            <person name="Gaspar M.L."/>
            <person name="Mondo S.J."/>
            <person name="LaButti K.M."/>
            <person name="Sandor L."/>
            <person name="Grigoriev I.V."/>
            <person name="Henry S.A."/>
            <person name="Pawlowska T.E."/>
        </authorList>
    </citation>
    <scope>NUCLEOTIDE SEQUENCE [LARGE SCALE GENOMIC DNA]</scope>
    <source>
        <strain evidence="9">ATCC 52814</strain>
    </source>
</reference>
<feature type="domain" description="Cytosol aminopeptidase" evidence="7">
    <location>
        <begin position="168"/>
        <end position="479"/>
    </location>
</feature>
<evidence type="ECO:0000313" key="9">
    <source>
        <dbReference type="EMBL" id="ORE04471.1"/>
    </source>
</evidence>
<sequence length="487" mass="52700">MHRLTCVRQTTRLFSTAKRFDAVIVGASVQNKKPTIETLDISQETRQLIEHQLSASNFKKKDDVRVLYDIKGLKQVAIVGIEQEKKNEPETARRATALGLHALKPLGAKKIGIDLSCMHAQGAGEGAVLAQFSFDKLKTKEKEDAIEVEPLKSNPDWEKGQIMAASQNVARMLMTSPSNLMTPKLFAEEVAYLLAGLENVEVIVRDEEWAIKQNMNAFLAVAKGSREPLRFLEIHYKGGKEGDKAHGLVGKGVTFDSGGISLKPSNNMALMKGDMGGAATVAGALYGIAKLKLPVNVIAVTPLCENMPSGQATKPGDVIKAMNGKSIEILDTDAEGRLILADALHYISSKYPLASLIDLATLTGAMDVALGNVFAGVFTNSDTLWTRLEAAGKSANDPFWRMPLHDEYLKEMQESLVADLNNLGKGRSGGACSAAAFLKEFVANNVDWAHIDIAGVMDSQATDGYHIKGMSGRPTRSLIEFIGKNSF</sequence>
<keyword evidence="4" id="KW-0031">Aminopeptidase</keyword>
<feature type="domain" description="Peptidase M17 leucyl aminopeptidase N-terminal" evidence="8">
    <location>
        <begin position="39"/>
        <end position="140"/>
    </location>
</feature>
<dbReference type="SUPFAM" id="SSF52949">
    <property type="entry name" value="Macro domain-like"/>
    <property type="match status" value="1"/>
</dbReference>
<evidence type="ECO:0000256" key="1">
    <source>
        <dbReference type="ARBA" id="ARBA00000135"/>
    </source>
</evidence>
<dbReference type="OrthoDB" id="412814at2759"/>
<evidence type="ECO:0000256" key="3">
    <source>
        <dbReference type="ARBA" id="ARBA00009528"/>
    </source>
</evidence>
<comment type="catalytic activity">
    <reaction evidence="2">
        <text>Release of N-terminal proline from a peptide.</text>
        <dbReference type="EC" id="3.4.11.5"/>
    </reaction>
</comment>
<dbReference type="Pfam" id="PF00883">
    <property type="entry name" value="Peptidase_M17"/>
    <property type="match status" value="1"/>
</dbReference>
<dbReference type="PRINTS" id="PR00481">
    <property type="entry name" value="LAMNOPPTDASE"/>
</dbReference>
<dbReference type="CDD" id="cd00433">
    <property type="entry name" value="Peptidase_M17"/>
    <property type="match status" value="1"/>
</dbReference>
<comment type="similarity">
    <text evidence="3">Belongs to the peptidase M17 family.</text>
</comment>
<dbReference type="SUPFAM" id="SSF53187">
    <property type="entry name" value="Zn-dependent exopeptidases"/>
    <property type="match status" value="1"/>
</dbReference>
<evidence type="ECO:0000259" key="7">
    <source>
        <dbReference type="Pfam" id="PF00883"/>
    </source>
</evidence>
<dbReference type="GO" id="GO:0030145">
    <property type="term" value="F:manganese ion binding"/>
    <property type="evidence" value="ECO:0007669"/>
    <property type="project" value="InterPro"/>
</dbReference>
<evidence type="ECO:0000259" key="8">
    <source>
        <dbReference type="Pfam" id="PF02789"/>
    </source>
</evidence>
<organism evidence="9">
    <name type="scientific">Rhizopus microsporus var. microsporus</name>
    <dbReference type="NCBI Taxonomy" id="86635"/>
    <lineage>
        <taxon>Eukaryota</taxon>
        <taxon>Fungi</taxon>
        <taxon>Fungi incertae sedis</taxon>
        <taxon>Mucoromycota</taxon>
        <taxon>Mucoromycotina</taxon>
        <taxon>Mucoromycetes</taxon>
        <taxon>Mucorales</taxon>
        <taxon>Mucorineae</taxon>
        <taxon>Rhizopodaceae</taxon>
        <taxon>Rhizopus</taxon>
    </lineage>
</organism>
<dbReference type="EMBL" id="KV921970">
    <property type="protein sequence ID" value="ORE04471.1"/>
    <property type="molecule type" value="Genomic_DNA"/>
</dbReference>
<accession>A0A1X0QXM3</accession>
<dbReference type="InterPro" id="IPR023042">
    <property type="entry name" value="Peptidase_M17_leu_NH2_pept"/>
</dbReference>
<evidence type="ECO:0000256" key="6">
    <source>
        <dbReference type="ARBA" id="ARBA00022801"/>
    </source>
</evidence>
<dbReference type="PANTHER" id="PTHR11963">
    <property type="entry name" value="LEUCINE AMINOPEPTIDASE-RELATED"/>
    <property type="match status" value="1"/>
</dbReference>
<dbReference type="InterPro" id="IPR000819">
    <property type="entry name" value="Peptidase_M17_C"/>
</dbReference>
<dbReference type="Gene3D" id="3.40.220.10">
    <property type="entry name" value="Leucine Aminopeptidase, subunit E, domain 1"/>
    <property type="match status" value="1"/>
</dbReference>
<dbReference type="Gene3D" id="3.40.630.10">
    <property type="entry name" value="Zn peptidases"/>
    <property type="match status" value="1"/>
</dbReference>
<dbReference type="InterPro" id="IPR011356">
    <property type="entry name" value="Leucine_aapep/pepB"/>
</dbReference>